<dbReference type="PRINTS" id="PR00031">
    <property type="entry name" value="HTHREPRESSR"/>
</dbReference>
<dbReference type="AlphaFoldDB" id="A0A427XNS1"/>
<feature type="domain" description="Homeobox" evidence="7">
    <location>
        <begin position="189"/>
        <end position="249"/>
    </location>
</feature>
<dbReference type="InterPro" id="IPR052631">
    <property type="entry name" value="Paired_homeobox_Bicoid"/>
</dbReference>
<evidence type="ECO:0000256" key="5">
    <source>
        <dbReference type="RuleBase" id="RU000682"/>
    </source>
</evidence>
<sequence>MDSDDLSIGGSSSPLRPAQSGPSRRPRPRSEIDPTTPRHAPPVDAVPHHYRPQPPGHFYGSPIDGGGGSINIWAGSDPRTRSRTMDVGPSASSTLSAASSHSLSGPRDAYAMSRNLSNDSQRSAASQGSQRSMQSQGSAPPSRHPFLSPGGARPSTRSDSPSRREVNERPSQAPTHALSEPASRSRSPPRPRRTRVLMTRMQWTALTSLWDKTIFPATNEREALAQEIGLTARQVQVWFQNQRQKRRREREIDEANAINLPSAGDMPRTAEAAPHWAGSISGASNWSMQSAPAHLQTMPTTAPRALPSSSIPVVHGRPPPGGGQVPPMSHLMYPPQPPHSPHMAHGQLHSQSSPIHYPGSLGPQPGHHPSQSSAQTQHHSGHYRYPDERNARLPPPPSQNFQNIPPPPMGGMPGEQPPAPGLNYGVPVDRWEGWGVPRSHQPPPASLDGVGPTRPRSRSFATAGRPYPVPAPVYSPSSPMQDHPALVRERASASSSRVNTARTPPAQVTMLTRLDTRDDRLALDRVSALPSQTRSPPSTATSLRGSSAALSAAVRASTGPTQGSSVGITAPMTAQRVSSLPPSLSALVLDRPVQYMGDIPPPLSPQDPSASLHALVLEPEPISSPSSTRDGGDQGGRRSSGDRPTTQPTSATLPSLAHLLN</sequence>
<comment type="subcellular location">
    <subcellularLocation>
        <location evidence="4 5">Nucleus</location>
    </subcellularLocation>
</comment>
<dbReference type="STRING" id="105984.A0A427XNS1"/>
<accession>A0A427XNS1</accession>
<evidence type="ECO:0000313" key="8">
    <source>
        <dbReference type="EMBL" id="RSH80546.1"/>
    </source>
</evidence>
<dbReference type="CDD" id="cd00086">
    <property type="entry name" value="homeodomain"/>
    <property type="match status" value="1"/>
</dbReference>
<dbReference type="PANTHER" id="PTHR46255">
    <property type="entry name" value="SHORT STATURE HOMEOBOX"/>
    <property type="match status" value="1"/>
</dbReference>
<dbReference type="GO" id="GO:1990837">
    <property type="term" value="F:sequence-specific double-stranded DNA binding"/>
    <property type="evidence" value="ECO:0007669"/>
    <property type="project" value="TreeGrafter"/>
</dbReference>
<feature type="region of interest" description="Disordered" evidence="6">
    <location>
        <begin position="1"/>
        <end position="196"/>
    </location>
</feature>
<evidence type="ECO:0000313" key="9">
    <source>
        <dbReference type="Proteomes" id="UP000279236"/>
    </source>
</evidence>
<dbReference type="InterPro" id="IPR017970">
    <property type="entry name" value="Homeobox_CS"/>
</dbReference>
<dbReference type="EMBL" id="RSCE01000008">
    <property type="protein sequence ID" value="RSH80546.1"/>
    <property type="molecule type" value="Genomic_DNA"/>
</dbReference>
<dbReference type="RefSeq" id="XP_028475493.1">
    <property type="nucleotide sequence ID" value="XM_028624421.1"/>
</dbReference>
<feature type="DNA-binding region" description="Homeobox" evidence="4">
    <location>
        <begin position="191"/>
        <end position="250"/>
    </location>
</feature>
<dbReference type="PROSITE" id="PS50071">
    <property type="entry name" value="HOMEOBOX_2"/>
    <property type="match status" value="1"/>
</dbReference>
<feature type="compositionally biased region" description="Polar residues" evidence="6">
    <location>
        <begin position="644"/>
        <end position="653"/>
    </location>
</feature>
<comment type="caution">
    <text evidence="8">The sequence shown here is derived from an EMBL/GenBank/DDBJ whole genome shotgun (WGS) entry which is preliminary data.</text>
</comment>
<dbReference type="Gene3D" id="1.10.10.60">
    <property type="entry name" value="Homeodomain-like"/>
    <property type="match status" value="1"/>
</dbReference>
<dbReference type="OrthoDB" id="6159439at2759"/>
<dbReference type="Pfam" id="PF00046">
    <property type="entry name" value="Homeodomain"/>
    <property type="match status" value="1"/>
</dbReference>
<dbReference type="PANTHER" id="PTHR46255:SF3">
    <property type="entry name" value="HOMEOBOX DOMAIN-CONTAINING PROTEIN"/>
    <property type="match status" value="1"/>
</dbReference>
<name>A0A427XNS1_9TREE</name>
<feature type="compositionally biased region" description="Polar residues" evidence="6">
    <location>
        <begin position="369"/>
        <end position="378"/>
    </location>
</feature>
<dbReference type="InterPro" id="IPR001356">
    <property type="entry name" value="HD"/>
</dbReference>
<dbReference type="GO" id="GO:0005634">
    <property type="term" value="C:nucleus"/>
    <property type="evidence" value="ECO:0007669"/>
    <property type="project" value="UniProtKB-SubCell"/>
</dbReference>
<proteinExistence type="predicted"/>
<dbReference type="InterPro" id="IPR009057">
    <property type="entry name" value="Homeodomain-like_sf"/>
</dbReference>
<feature type="compositionally biased region" description="Pro residues" evidence="6">
    <location>
        <begin position="393"/>
        <end position="420"/>
    </location>
</feature>
<evidence type="ECO:0000256" key="6">
    <source>
        <dbReference type="SAM" id="MobiDB-lite"/>
    </source>
</evidence>
<dbReference type="GO" id="GO:0000981">
    <property type="term" value="F:DNA-binding transcription factor activity, RNA polymerase II-specific"/>
    <property type="evidence" value="ECO:0007669"/>
    <property type="project" value="InterPro"/>
</dbReference>
<evidence type="ECO:0000256" key="1">
    <source>
        <dbReference type="ARBA" id="ARBA00023125"/>
    </source>
</evidence>
<feature type="compositionally biased region" description="Low complexity" evidence="6">
    <location>
        <begin position="1"/>
        <end position="23"/>
    </location>
</feature>
<feature type="compositionally biased region" description="Basic and acidic residues" evidence="6">
    <location>
        <begin position="630"/>
        <end position="641"/>
    </location>
</feature>
<dbReference type="SUPFAM" id="SSF46689">
    <property type="entry name" value="Homeodomain-like"/>
    <property type="match status" value="1"/>
</dbReference>
<protein>
    <recommendedName>
        <fullName evidence="7">Homeobox domain-containing protein</fullName>
    </recommendedName>
</protein>
<feature type="region of interest" description="Disordered" evidence="6">
    <location>
        <begin position="295"/>
        <end position="482"/>
    </location>
</feature>
<evidence type="ECO:0000256" key="3">
    <source>
        <dbReference type="ARBA" id="ARBA00023242"/>
    </source>
</evidence>
<keyword evidence="3 4" id="KW-0539">Nucleus</keyword>
<feature type="region of interest" description="Disordered" evidence="6">
    <location>
        <begin position="598"/>
        <end position="661"/>
    </location>
</feature>
<evidence type="ECO:0000259" key="7">
    <source>
        <dbReference type="PROSITE" id="PS50071"/>
    </source>
</evidence>
<feature type="compositionally biased region" description="Low complexity" evidence="6">
    <location>
        <begin position="120"/>
        <end position="139"/>
    </location>
</feature>
<keyword evidence="9" id="KW-1185">Reference proteome</keyword>
<dbReference type="PROSITE" id="PS00027">
    <property type="entry name" value="HOMEOBOX_1"/>
    <property type="match status" value="1"/>
</dbReference>
<organism evidence="8 9">
    <name type="scientific">Apiotrichum porosum</name>
    <dbReference type="NCBI Taxonomy" id="105984"/>
    <lineage>
        <taxon>Eukaryota</taxon>
        <taxon>Fungi</taxon>
        <taxon>Dikarya</taxon>
        <taxon>Basidiomycota</taxon>
        <taxon>Agaricomycotina</taxon>
        <taxon>Tremellomycetes</taxon>
        <taxon>Trichosporonales</taxon>
        <taxon>Trichosporonaceae</taxon>
        <taxon>Apiotrichum</taxon>
    </lineage>
</organism>
<reference evidence="8 9" key="1">
    <citation type="submission" date="2018-11" db="EMBL/GenBank/DDBJ databases">
        <title>Genome sequence of Apiotrichum porosum DSM 27194.</title>
        <authorList>
            <person name="Aliyu H."/>
            <person name="Gorte O."/>
            <person name="Ochsenreither K."/>
        </authorList>
    </citation>
    <scope>NUCLEOTIDE SEQUENCE [LARGE SCALE GENOMIC DNA]</scope>
    <source>
        <strain evidence="8 9">DSM 27194</strain>
    </source>
</reference>
<dbReference type="InterPro" id="IPR000047">
    <property type="entry name" value="HTH_motif"/>
</dbReference>
<dbReference type="SMART" id="SM00389">
    <property type="entry name" value="HOX"/>
    <property type="match status" value="1"/>
</dbReference>
<keyword evidence="1 4" id="KW-0238">DNA-binding</keyword>
<dbReference type="Proteomes" id="UP000279236">
    <property type="component" value="Unassembled WGS sequence"/>
</dbReference>
<feature type="compositionally biased region" description="Low complexity" evidence="6">
    <location>
        <begin position="90"/>
        <end position="104"/>
    </location>
</feature>
<keyword evidence="2 4" id="KW-0371">Homeobox</keyword>
<evidence type="ECO:0000256" key="4">
    <source>
        <dbReference type="PROSITE-ProRule" id="PRU00108"/>
    </source>
</evidence>
<gene>
    <name evidence="8" type="ORF">EHS24_009128</name>
</gene>
<dbReference type="GeneID" id="39593671"/>
<evidence type="ECO:0000256" key="2">
    <source>
        <dbReference type="ARBA" id="ARBA00023155"/>
    </source>
</evidence>